<dbReference type="PANTHER" id="PTHR30270">
    <property type="entry name" value="THIAMINE-MONOPHOSPHATE KINASE"/>
    <property type="match status" value="1"/>
</dbReference>
<accession>J4KT71</accession>
<keyword evidence="2" id="KW-0067">ATP-binding</keyword>
<dbReference type="UniPathway" id="UPA00060">
    <property type="reaction ID" value="UER00142"/>
</dbReference>
<feature type="binding site" evidence="2">
    <location>
        <position position="46"/>
    </location>
    <ligand>
        <name>Mg(2+)</name>
        <dbReference type="ChEBI" id="CHEBI:18420"/>
        <label>1</label>
    </ligand>
</feature>
<evidence type="ECO:0000259" key="4">
    <source>
        <dbReference type="Pfam" id="PF02769"/>
    </source>
</evidence>
<comment type="function">
    <text evidence="2">Catalyzes the ATP-dependent phosphorylation of thiamine-monophosphate (TMP) to form thiamine-pyrophosphate (TPP), the active form of vitamin B1.</text>
</comment>
<dbReference type="HAMAP" id="MF_02128">
    <property type="entry name" value="TMP_kinase"/>
    <property type="match status" value="1"/>
</dbReference>
<reference evidence="5 6" key="1">
    <citation type="journal article" date="2012" name="ISME J.">
        <title>Genomic insights to SAR86, an abundant and uncultivated marine bacterial lineage.</title>
        <authorList>
            <person name="Dupont C.L."/>
            <person name="Rusch D.B."/>
            <person name="Yooseph S."/>
            <person name="Lombardo M.J."/>
            <person name="Richter R.A."/>
            <person name="Valas R."/>
            <person name="Novotny M."/>
            <person name="Yee-Greenbaum J."/>
            <person name="Selengut J.D."/>
            <person name="Haft D.H."/>
            <person name="Halpern A.L."/>
            <person name="Lasken R.S."/>
            <person name="Nealson K."/>
            <person name="Friedman R."/>
            <person name="Venter J.C."/>
        </authorList>
    </citation>
    <scope>NUCLEOTIDE SEQUENCE [LARGE SCALE GENOMIC DNA]</scope>
</reference>
<feature type="binding site" evidence="2">
    <location>
        <position position="46"/>
    </location>
    <ligand>
        <name>Mg(2+)</name>
        <dbReference type="ChEBI" id="CHEBI:18420"/>
        <label>2</label>
    </ligand>
</feature>
<dbReference type="PANTHER" id="PTHR30270:SF0">
    <property type="entry name" value="THIAMINE-MONOPHOSPHATE KINASE"/>
    <property type="match status" value="1"/>
</dbReference>
<keyword evidence="2" id="KW-0479">Metal-binding</keyword>
<feature type="binding site" evidence="2">
    <location>
        <position position="75"/>
    </location>
    <ligand>
        <name>Mg(2+)</name>
        <dbReference type="ChEBI" id="CHEBI:18420"/>
        <label>3</label>
    </ligand>
</feature>
<dbReference type="GO" id="GO:0009229">
    <property type="term" value="P:thiamine diphosphate biosynthetic process"/>
    <property type="evidence" value="ECO:0007669"/>
    <property type="project" value="UniProtKB-UniRule"/>
</dbReference>
<keyword evidence="2" id="KW-0460">Magnesium</keyword>
<dbReference type="HOGENOM" id="CLU_046964_3_0_6"/>
<name>J4KT71_9GAMM</name>
<dbReference type="SUPFAM" id="SSF56042">
    <property type="entry name" value="PurM C-terminal domain-like"/>
    <property type="match status" value="1"/>
</dbReference>
<feature type="binding site" evidence="2">
    <location>
        <position position="122"/>
    </location>
    <ligand>
        <name>Mg(2+)</name>
        <dbReference type="ChEBI" id="CHEBI:18420"/>
        <label>1</label>
    </ligand>
</feature>
<dbReference type="GO" id="GO:0009030">
    <property type="term" value="F:thiamine-phosphate kinase activity"/>
    <property type="evidence" value="ECO:0007669"/>
    <property type="project" value="UniProtKB-UniRule"/>
</dbReference>
<feature type="binding site" evidence="2">
    <location>
        <position position="295"/>
    </location>
    <ligand>
        <name>substrate</name>
    </ligand>
</feature>
<feature type="binding site" evidence="2">
    <location>
        <position position="75"/>
    </location>
    <ligand>
        <name>Mg(2+)</name>
        <dbReference type="ChEBI" id="CHEBI:18420"/>
        <label>2</label>
    </ligand>
</feature>
<dbReference type="Pfam" id="PF02769">
    <property type="entry name" value="AIRS_C"/>
    <property type="match status" value="1"/>
</dbReference>
<feature type="binding site" evidence="2">
    <location>
        <position position="209"/>
    </location>
    <ligand>
        <name>Mg(2+)</name>
        <dbReference type="ChEBI" id="CHEBI:18420"/>
        <label>5</label>
    </ligand>
</feature>
<evidence type="ECO:0000256" key="2">
    <source>
        <dbReference type="HAMAP-Rule" id="MF_02128"/>
    </source>
</evidence>
<feature type="binding site" evidence="2">
    <location>
        <position position="145"/>
    </location>
    <ligand>
        <name>ATP</name>
        <dbReference type="ChEBI" id="CHEBI:30616"/>
    </ligand>
</feature>
<dbReference type="Pfam" id="PF00586">
    <property type="entry name" value="AIRS"/>
    <property type="match status" value="1"/>
</dbReference>
<keyword evidence="1 2" id="KW-0784">Thiamine biosynthesis</keyword>
<feature type="binding site" evidence="2">
    <location>
        <position position="31"/>
    </location>
    <ligand>
        <name>Mg(2+)</name>
        <dbReference type="ChEBI" id="CHEBI:18420"/>
        <label>3</label>
    </ligand>
</feature>
<comment type="pathway">
    <text evidence="2">Cofactor biosynthesis; thiamine diphosphate biosynthesis; thiamine diphosphate from thiamine phosphate: step 1/1.</text>
</comment>
<feature type="binding site" evidence="2">
    <location>
        <position position="206"/>
    </location>
    <ligand>
        <name>Mg(2+)</name>
        <dbReference type="ChEBI" id="CHEBI:18420"/>
        <label>3</label>
    </ligand>
</feature>
<proteinExistence type="inferred from homology"/>
<dbReference type="GO" id="GO:0009228">
    <property type="term" value="P:thiamine biosynthetic process"/>
    <property type="evidence" value="ECO:0007669"/>
    <property type="project" value="UniProtKB-KW"/>
</dbReference>
<keyword evidence="2" id="KW-0547">Nucleotide-binding</keyword>
<feature type="binding site" evidence="2">
    <location>
        <begin position="121"/>
        <end position="122"/>
    </location>
    <ligand>
        <name>ATP</name>
        <dbReference type="ChEBI" id="CHEBI:30616"/>
    </ligand>
</feature>
<feature type="binding site" evidence="2">
    <location>
        <position position="246"/>
    </location>
    <ligand>
        <name>substrate</name>
    </ligand>
</feature>
<dbReference type="InterPro" id="IPR010918">
    <property type="entry name" value="PurM-like_C_dom"/>
</dbReference>
<dbReference type="EC" id="2.7.4.16" evidence="2"/>
<dbReference type="PIRSF" id="PIRSF005303">
    <property type="entry name" value="Thiam_monoph_kin"/>
    <property type="match status" value="1"/>
</dbReference>
<dbReference type="EMBL" id="JH611164">
    <property type="protein sequence ID" value="EJP73944.1"/>
    <property type="molecule type" value="Genomic_DNA"/>
</dbReference>
<feature type="domain" description="PurM-like C-terminal" evidence="4">
    <location>
        <begin position="151"/>
        <end position="256"/>
    </location>
</feature>
<feature type="binding site" evidence="2">
    <location>
        <position position="44"/>
    </location>
    <ligand>
        <name>Mg(2+)</name>
        <dbReference type="ChEBI" id="CHEBI:18420"/>
        <label>4</label>
    </ligand>
</feature>
<dbReference type="Gene3D" id="3.30.1330.10">
    <property type="entry name" value="PurM-like, N-terminal domain"/>
    <property type="match status" value="1"/>
</dbReference>
<keyword evidence="2 5" id="KW-0418">Kinase</keyword>
<dbReference type="CDD" id="cd02194">
    <property type="entry name" value="ThiL"/>
    <property type="match status" value="1"/>
</dbReference>
<evidence type="ECO:0000313" key="6">
    <source>
        <dbReference type="Proteomes" id="UP000010116"/>
    </source>
</evidence>
<comment type="miscellaneous">
    <text evidence="2">Reaction mechanism of ThiL seems to utilize a direct, inline transfer of the gamma-phosphate of ATP to TMP rather than a phosphorylated enzyme intermediate.</text>
</comment>
<protein>
    <recommendedName>
        <fullName evidence="2">Thiamine-monophosphate kinase</fullName>
        <shortName evidence="2">TMP kinase</shortName>
        <shortName evidence="2">Thiamine-phosphate kinase</shortName>
        <ecNumber evidence="2">2.7.4.16</ecNumber>
    </recommendedName>
</protein>
<dbReference type="AlphaFoldDB" id="J4KT71"/>
<dbReference type="SUPFAM" id="SSF55326">
    <property type="entry name" value="PurM N-terminal domain-like"/>
    <property type="match status" value="1"/>
</dbReference>
<sequence length="300" mass="33478">MITEQEILESLKILIKKSSEFSNVLLGSGDDAAIIKTKEELVHSLDISVEGVHFLEELIPAEYIAYRSIVIALSDIAAMGAYPSFFSIGLTSNNEDINWYTSFNRGVERIIDEYQIPLVGGDITKERTNISVSVFGHLFNKNLKRSTAQVNDDIYITGQLGLAKKGLVEIKENGICNSPFIDAYLTPKAQFKKSREISPIANACIDISDGLLNDLGHICKQSGVGANIYIDDIPITTDIMDLTYGDDYELCFTINKDKSFKYAEGEYFKIGTIIDSNEINIFDKGKPIEMKTRGWDPFKK</sequence>
<feature type="binding site" evidence="2">
    <location>
        <position position="75"/>
    </location>
    <ligand>
        <name>Mg(2+)</name>
        <dbReference type="ChEBI" id="CHEBI:18420"/>
        <label>4</label>
    </ligand>
</feature>
<evidence type="ECO:0000259" key="3">
    <source>
        <dbReference type="Pfam" id="PF00586"/>
    </source>
</evidence>
<feature type="binding site" evidence="2">
    <location>
        <position position="31"/>
    </location>
    <ligand>
        <name>Mg(2+)</name>
        <dbReference type="ChEBI" id="CHEBI:18420"/>
        <label>4</label>
    </ligand>
</feature>
<comment type="caution">
    <text evidence="2">Lacks conserved residue(s) required for the propagation of feature annotation.</text>
</comment>
<feature type="binding site" evidence="2">
    <location>
        <position position="53"/>
    </location>
    <ligand>
        <name>substrate</name>
    </ligand>
</feature>
<dbReference type="InterPro" id="IPR036921">
    <property type="entry name" value="PurM-like_N_sf"/>
</dbReference>
<dbReference type="InterPro" id="IPR036676">
    <property type="entry name" value="PurM-like_C_sf"/>
</dbReference>
<dbReference type="GO" id="GO:0000287">
    <property type="term" value="F:magnesium ion binding"/>
    <property type="evidence" value="ECO:0007669"/>
    <property type="project" value="UniProtKB-UniRule"/>
</dbReference>
<keyword evidence="2 5" id="KW-0808">Transferase</keyword>
<gene>
    <name evidence="2 5" type="primary">thiL</name>
    <name evidence="5" type="ORF">NT02SARS_0660</name>
</gene>
<dbReference type="NCBIfam" id="TIGR01379">
    <property type="entry name" value="thiL"/>
    <property type="match status" value="1"/>
</dbReference>
<dbReference type="Gene3D" id="3.90.650.10">
    <property type="entry name" value="PurM-like C-terminal domain"/>
    <property type="match status" value="1"/>
</dbReference>
<organism evidence="5 6">
    <name type="scientific">SAR86 cluster bacterium SAR86B</name>
    <dbReference type="NCBI Taxonomy" id="1123867"/>
    <lineage>
        <taxon>Bacteria</taxon>
        <taxon>Pseudomonadati</taxon>
        <taxon>Pseudomonadota</taxon>
        <taxon>Gammaproteobacteria</taxon>
        <taxon>SAR86 cluster</taxon>
    </lineage>
</organism>
<comment type="similarity">
    <text evidence="2">Belongs to the thiamine-monophosphate kinase family.</text>
</comment>
<feature type="domain" description="PurM-like N-terminal" evidence="3">
    <location>
        <begin position="29"/>
        <end position="136"/>
    </location>
</feature>
<dbReference type="InterPro" id="IPR006283">
    <property type="entry name" value="ThiL-like"/>
</dbReference>
<dbReference type="Proteomes" id="UP000010116">
    <property type="component" value="Unassembled WGS sequence"/>
</dbReference>
<dbReference type="GO" id="GO:0005524">
    <property type="term" value="F:ATP binding"/>
    <property type="evidence" value="ECO:0007669"/>
    <property type="project" value="UniProtKB-UniRule"/>
</dbReference>
<dbReference type="InterPro" id="IPR016188">
    <property type="entry name" value="PurM-like_N"/>
</dbReference>
<evidence type="ECO:0000313" key="5">
    <source>
        <dbReference type="EMBL" id="EJP73944.1"/>
    </source>
</evidence>
<comment type="catalytic activity">
    <reaction evidence="2">
        <text>thiamine phosphate + ATP = thiamine diphosphate + ADP</text>
        <dbReference type="Rhea" id="RHEA:15913"/>
        <dbReference type="ChEBI" id="CHEBI:30616"/>
        <dbReference type="ChEBI" id="CHEBI:37575"/>
        <dbReference type="ChEBI" id="CHEBI:58937"/>
        <dbReference type="ChEBI" id="CHEBI:456216"/>
        <dbReference type="EC" id="2.7.4.16"/>
    </reaction>
</comment>
<feature type="binding site" evidence="2">
    <location>
        <position position="208"/>
    </location>
    <ligand>
        <name>ATP</name>
        <dbReference type="ChEBI" id="CHEBI:30616"/>
    </ligand>
</feature>
<evidence type="ECO:0000256" key="1">
    <source>
        <dbReference type="ARBA" id="ARBA00022977"/>
    </source>
</evidence>